<dbReference type="CDD" id="cd12820">
    <property type="entry name" value="LbR_YadA-like"/>
    <property type="match status" value="1"/>
</dbReference>
<keyword evidence="5" id="KW-1185">Reference proteome</keyword>
<dbReference type="Proteomes" id="UP001221909">
    <property type="component" value="Unassembled WGS sequence"/>
</dbReference>
<dbReference type="Gene3D" id="2.150.10.10">
    <property type="entry name" value="Serralysin-like metalloprotease, C-terminal"/>
    <property type="match status" value="1"/>
</dbReference>
<dbReference type="RefSeq" id="WP_273748652.1">
    <property type="nucleotide sequence ID" value="NZ_JAQSJE010000001.1"/>
</dbReference>
<comment type="caution">
    <text evidence="4">The sequence shown here is derived from an EMBL/GenBank/DDBJ whole genome shotgun (WGS) entry which is preliminary data.</text>
</comment>
<dbReference type="InterPro" id="IPR024973">
    <property type="entry name" value="ESPR"/>
</dbReference>
<proteinExistence type="predicted"/>
<evidence type="ECO:0000256" key="1">
    <source>
        <dbReference type="SAM" id="MobiDB-lite"/>
    </source>
</evidence>
<sequence length="300" mass="30377">MNKIYRVIFNHATQTWTAVTELAKSHGRSSSSATVGSISSTSATSNKGLNHFKRSLLALAVLLASTQPVFASVAIGGEDEDGKPNSAFAKNNPEMRHMPYDYGTPNNTHRTENGHYNDSIASGIAVGNRANAVSGDGFSSGIAIGDYSKAVVPTYGGLSVALGHYSTASGVGSVVVGTAGLASGFNSLAISRQAGATADFAMAIGTASSASANRSTAIGQSAQATGVGAIALGSAEMQPITNENQRAPTTQFNTTTNTQAKGKNSIAVGTTAQSSAEDAVAVGTLSRGVTSALLRLVESL</sequence>
<feature type="domain" description="Trimeric autotransporter adhesin YadA-like head" evidence="2">
    <location>
        <begin position="159"/>
        <end position="178"/>
    </location>
</feature>
<dbReference type="SUPFAM" id="SSF101967">
    <property type="entry name" value="Adhesin YadA, collagen-binding domain"/>
    <property type="match status" value="1"/>
</dbReference>
<gene>
    <name evidence="4" type="ORF">PTQ27_00010</name>
</gene>
<name>A0ABT5MPU0_9PAST</name>
<dbReference type="Pfam" id="PF05658">
    <property type="entry name" value="YadA_head"/>
    <property type="match status" value="3"/>
</dbReference>
<evidence type="ECO:0000313" key="5">
    <source>
        <dbReference type="Proteomes" id="UP001221909"/>
    </source>
</evidence>
<organism evidence="4 5">
    <name type="scientific">Mannheimia cairinae</name>
    <dbReference type="NCBI Taxonomy" id="3025936"/>
    <lineage>
        <taxon>Bacteria</taxon>
        <taxon>Pseudomonadati</taxon>
        <taxon>Pseudomonadota</taxon>
        <taxon>Gammaproteobacteria</taxon>
        <taxon>Pasteurellales</taxon>
        <taxon>Pasteurellaceae</taxon>
        <taxon>Mannheimia</taxon>
    </lineage>
</organism>
<accession>A0ABT5MPU0</accession>
<evidence type="ECO:0000313" key="4">
    <source>
        <dbReference type="EMBL" id="MDD0822862.1"/>
    </source>
</evidence>
<feature type="compositionally biased region" description="Low complexity" evidence="1">
    <location>
        <begin position="249"/>
        <end position="259"/>
    </location>
</feature>
<evidence type="ECO:0000259" key="3">
    <source>
        <dbReference type="Pfam" id="PF13018"/>
    </source>
</evidence>
<dbReference type="InterPro" id="IPR011049">
    <property type="entry name" value="Serralysin-like_metalloprot_C"/>
</dbReference>
<feature type="domain" description="ESPR" evidence="3">
    <location>
        <begin position="1"/>
        <end position="44"/>
    </location>
</feature>
<reference evidence="4 5" key="1">
    <citation type="submission" date="2023-02" db="EMBL/GenBank/DDBJ databases">
        <title>Mannheimia cairiniae sp. nov., a novel species of Mannheimia obtained from moscovy ducks (Cairina moschata) and reclassification of Mannheimia ovis as heterotypic synonym of Mannheimia pernigra.</title>
        <authorList>
            <person name="Christensen H."/>
        </authorList>
    </citation>
    <scope>NUCLEOTIDE SEQUENCE [LARGE SCALE GENOMIC DNA]</scope>
    <source>
        <strain evidence="4 5">AT1</strain>
    </source>
</reference>
<dbReference type="InterPro" id="IPR008640">
    <property type="entry name" value="Adhesin_Head_dom"/>
</dbReference>
<feature type="domain" description="Trimeric autotransporter adhesin YadA-like head" evidence="2">
    <location>
        <begin position="260"/>
        <end position="285"/>
    </location>
</feature>
<protein>
    <submittedName>
        <fullName evidence="4">ESPR-type extended signal peptide-containing protein</fullName>
    </submittedName>
</protein>
<feature type="domain" description="Trimeric autotransporter adhesin YadA-like head" evidence="2">
    <location>
        <begin position="196"/>
        <end position="222"/>
    </location>
</feature>
<dbReference type="EMBL" id="JAQSJE010000001">
    <property type="protein sequence ID" value="MDD0822862.1"/>
    <property type="molecule type" value="Genomic_DNA"/>
</dbReference>
<dbReference type="Pfam" id="PF13018">
    <property type="entry name" value="ESPR"/>
    <property type="match status" value="1"/>
</dbReference>
<feature type="region of interest" description="Disordered" evidence="1">
    <location>
        <begin position="242"/>
        <end position="265"/>
    </location>
</feature>
<evidence type="ECO:0000259" key="2">
    <source>
        <dbReference type="Pfam" id="PF05658"/>
    </source>
</evidence>